<evidence type="ECO:0000313" key="3">
    <source>
        <dbReference type="Proteomes" id="UP000236319"/>
    </source>
</evidence>
<dbReference type="InterPro" id="IPR016024">
    <property type="entry name" value="ARM-type_fold"/>
</dbReference>
<dbReference type="InterPro" id="IPR011989">
    <property type="entry name" value="ARM-like"/>
</dbReference>
<feature type="region of interest" description="Disordered" evidence="1">
    <location>
        <begin position="313"/>
        <end position="364"/>
    </location>
</feature>
<proteinExistence type="predicted"/>
<dbReference type="RefSeq" id="XP_028868482.1">
    <property type="nucleotide sequence ID" value="XM_029012649.1"/>
</dbReference>
<dbReference type="GeneID" id="39876009"/>
<evidence type="ECO:0000256" key="1">
    <source>
        <dbReference type="SAM" id="MobiDB-lite"/>
    </source>
</evidence>
<accession>A0A2H6KGZ3</accession>
<dbReference type="AlphaFoldDB" id="A0A2H6KGZ3"/>
<name>A0A2H6KGZ3_9APIC</name>
<keyword evidence="3" id="KW-1185">Reference proteome</keyword>
<dbReference type="SUPFAM" id="SSF48371">
    <property type="entry name" value="ARM repeat"/>
    <property type="match status" value="1"/>
</dbReference>
<protein>
    <submittedName>
        <fullName evidence="2">Peptidase S8, putative</fullName>
    </submittedName>
</protein>
<gene>
    <name evidence="2" type="ORF">BOVATA_037320</name>
</gene>
<reference evidence="2 3" key="1">
    <citation type="journal article" date="2017" name="BMC Genomics">
        <title>Whole-genome assembly of Babesia ovata and comparative genomics between closely related pathogens.</title>
        <authorList>
            <person name="Yamagishi J."/>
            <person name="Asada M."/>
            <person name="Hakimi H."/>
            <person name="Tanaka T.Q."/>
            <person name="Sugimoto C."/>
            <person name="Kawazu S."/>
        </authorList>
    </citation>
    <scope>NUCLEOTIDE SEQUENCE [LARGE SCALE GENOMIC DNA]</scope>
    <source>
        <strain evidence="2 3">Miyake</strain>
    </source>
</reference>
<dbReference type="Proteomes" id="UP000236319">
    <property type="component" value="Unassembled WGS sequence"/>
</dbReference>
<dbReference type="VEuPathDB" id="PiroplasmaDB:BOVATA_037320"/>
<feature type="region of interest" description="Disordered" evidence="1">
    <location>
        <begin position="1"/>
        <end position="29"/>
    </location>
</feature>
<evidence type="ECO:0000313" key="2">
    <source>
        <dbReference type="EMBL" id="GBE62239.1"/>
    </source>
</evidence>
<feature type="compositionally biased region" description="Polar residues" evidence="1">
    <location>
        <begin position="330"/>
        <end position="340"/>
    </location>
</feature>
<sequence>MEVEQMAADGTLSGAPGEAPDSQSRSNDPLFESKYFTREEFAPFTLPYGTLCCSSEGNTGDVDKPAEIDNTDPKAWAAGVFENCISFIRGSQDPTKTCEWYHDFIALTNLQAALYADHELLQGGENLDLILEYTNKHVRNLRSSVAKNALFLVGCIIEATEHDTTLFVAVSLRLLPHLFKCSTSEKIVYRKPAIQNIVAICQRCRSSESVAIAWMLIDHALDRSPKICAAATIGMETFFGHFEEELVTTLDLEEVAERFEPCLAGRNVTLRKLCSDIVIKIADRLSLDTIQSWLSYAASKRNLKKLLKPYVPTPEPSEPLSDETNDEIVASSSGETSTNGIVKDEVEQTSPISEEQRPDATTDVAAIDTTEELTGAVTTQAEATEKNEE</sequence>
<dbReference type="OrthoDB" id="63891at2759"/>
<organism evidence="2 3">
    <name type="scientific">Babesia ovata</name>
    <dbReference type="NCBI Taxonomy" id="189622"/>
    <lineage>
        <taxon>Eukaryota</taxon>
        <taxon>Sar</taxon>
        <taxon>Alveolata</taxon>
        <taxon>Apicomplexa</taxon>
        <taxon>Aconoidasida</taxon>
        <taxon>Piroplasmida</taxon>
        <taxon>Babesiidae</taxon>
        <taxon>Babesia</taxon>
    </lineage>
</organism>
<dbReference type="EMBL" id="BDSA01000004">
    <property type="protein sequence ID" value="GBE62239.1"/>
    <property type="molecule type" value="Genomic_DNA"/>
</dbReference>
<dbReference type="Gene3D" id="1.25.10.10">
    <property type="entry name" value="Leucine-rich Repeat Variant"/>
    <property type="match status" value="1"/>
</dbReference>
<comment type="caution">
    <text evidence="2">The sequence shown here is derived from an EMBL/GenBank/DDBJ whole genome shotgun (WGS) entry which is preliminary data.</text>
</comment>